<dbReference type="Proteomes" id="UP000028569">
    <property type="component" value="Chromosome"/>
</dbReference>
<dbReference type="SUPFAM" id="SSF48317">
    <property type="entry name" value="Acid phosphatase/Vanadium-dependent haloperoxidase"/>
    <property type="match status" value="1"/>
</dbReference>
<evidence type="ECO:0000256" key="1">
    <source>
        <dbReference type="SAM" id="MobiDB-lite"/>
    </source>
</evidence>
<dbReference type="KEGG" id="bii:BINDI_1247"/>
<keyword evidence="2" id="KW-0472">Membrane</keyword>
<evidence type="ECO:0000256" key="2">
    <source>
        <dbReference type="SAM" id="Phobius"/>
    </source>
</evidence>
<dbReference type="HOGENOM" id="CLU_047107_0_0_11"/>
<proteinExistence type="predicted"/>
<feature type="transmembrane region" description="Helical" evidence="2">
    <location>
        <begin position="45"/>
        <end position="65"/>
    </location>
</feature>
<keyword evidence="2" id="KW-1133">Transmembrane helix</keyword>
<protein>
    <submittedName>
        <fullName evidence="4">PAP2 superfamily protein</fullName>
    </submittedName>
</protein>
<feature type="transmembrane region" description="Helical" evidence="2">
    <location>
        <begin position="192"/>
        <end position="213"/>
    </location>
</feature>
<dbReference type="AlphaFoldDB" id="A0A087VVV5"/>
<reference evidence="4 5" key="1">
    <citation type="journal article" date="2014" name="Appl. Environ. Microbiol.">
        <title>Genomic encyclopedia of type strains of the genus Bifidobacterium.</title>
        <authorList>
            <person name="Milani C."/>
            <person name="Lugli G.A."/>
            <person name="Duranti S."/>
            <person name="Turroni F."/>
            <person name="Bottacini F."/>
            <person name="Mangifesta M."/>
            <person name="Sanchez B."/>
            <person name="Viappiani A."/>
            <person name="Mancabelli L."/>
            <person name="Taminiau B."/>
            <person name="Delcenserie V."/>
            <person name="Barrangou R."/>
            <person name="Margolles A."/>
            <person name="van Sinderen D."/>
            <person name="Ventura M."/>
        </authorList>
    </citation>
    <scope>NUCLEOTIDE SEQUENCE [LARGE SCALE GENOMIC DNA]</scope>
    <source>
        <strain evidence="4 5">LMG 11587</strain>
    </source>
</reference>
<feature type="transmembrane region" description="Helical" evidence="2">
    <location>
        <begin position="94"/>
        <end position="119"/>
    </location>
</feature>
<feature type="transmembrane region" description="Helical" evidence="2">
    <location>
        <begin position="256"/>
        <end position="279"/>
    </location>
</feature>
<keyword evidence="5" id="KW-1185">Reference proteome</keyword>
<feature type="transmembrane region" description="Helical" evidence="2">
    <location>
        <begin position="219"/>
        <end position="236"/>
    </location>
</feature>
<evidence type="ECO:0000313" key="5">
    <source>
        <dbReference type="Proteomes" id="UP000028569"/>
    </source>
</evidence>
<feature type="transmembrane region" description="Helical" evidence="2">
    <location>
        <begin position="126"/>
        <end position="146"/>
    </location>
</feature>
<dbReference type="InterPro" id="IPR000326">
    <property type="entry name" value="PAP2/HPO"/>
</dbReference>
<dbReference type="Pfam" id="PF01569">
    <property type="entry name" value="PAP2"/>
    <property type="match status" value="1"/>
</dbReference>
<gene>
    <name evidence="4" type="ORF">BINDI_1247</name>
</gene>
<feature type="domain" description="Phosphatidic acid phosphatase type 2/haloperoxidase" evidence="3">
    <location>
        <begin position="129"/>
        <end position="234"/>
    </location>
</feature>
<dbReference type="SMART" id="SM00014">
    <property type="entry name" value="acidPPc"/>
    <property type="match status" value="1"/>
</dbReference>
<dbReference type="OrthoDB" id="3240395at2"/>
<organism evidence="4 5">
    <name type="scientific">Bifidobacterium [indicum] DSM 20214 = LMG 11587</name>
    <dbReference type="NCBI Taxonomy" id="1341694"/>
    <lineage>
        <taxon>Bacteria</taxon>
        <taxon>Bacillati</taxon>
        <taxon>Actinomycetota</taxon>
        <taxon>Actinomycetes</taxon>
        <taxon>Bifidobacteriales</taxon>
        <taxon>Bifidobacteriaceae</taxon>
        <taxon>Bifidobacterium</taxon>
    </lineage>
</organism>
<evidence type="ECO:0000259" key="3">
    <source>
        <dbReference type="SMART" id="SM00014"/>
    </source>
</evidence>
<dbReference type="EMBL" id="CP006018">
    <property type="protein sequence ID" value="AIC92502.1"/>
    <property type="molecule type" value="Genomic_DNA"/>
</dbReference>
<feature type="compositionally biased region" description="Polar residues" evidence="1">
    <location>
        <begin position="1"/>
        <end position="10"/>
    </location>
</feature>
<feature type="transmembrane region" description="Helical" evidence="2">
    <location>
        <begin position="166"/>
        <end position="185"/>
    </location>
</feature>
<dbReference type="RefSeq" id="WP_033491152.1">
    <property type="nucleotide sequence ID" value="NZ_CP006018.1"/>
</dbReference>
<evidence type="ECO:0000313" key="4">
    <source>
        <dbReference type="EMBL" id="AIC92502.1"/>
    </source>
</evidence>
<accession>A0A087VVV5</accession>
<feature type="transmembrane region" description="Helical" evidence="2">
    <location>
        <begin position="291"/>
        <end position="316"/>
    </location>
</feature>
<sequence>MTDMRNQGQAEQVWYQDPKDQHVEDSGALKEMDPLTVRPRMSSRMLCLVLGLLMLAASAGVWWLAVYTMGGQSYDDMVISNFNGFVDQVPLIKAYLGIFTMPYVAAGMCVLIGLIALVVVLVRRRWWLLGQVVVYPLLAYLSGRILKKYLPRPLLINVLSTKENSAPSGHTIMAVTAVLVLLFVVPRVWRALVALIGFAFTLSVGCSLILGGWHRPADVVMSILIAGGLGLITLVFTRSSGMDLPGTRMSSASVQIVSTLMMTLGTLGTLYAVFVIWQISSGLEMSARWTFYGAHCSAVILIASLLSLLLGLSLAMRQVTASPLTRLGLVGEPPAPPREI</sequence>
<feature type="region of interest" description="Disordered" evidence="1">
    <location>
        <begin position="1"/>
        <end position="24"/>
    </location>
</feature>
<keyword evidence="2" id="KW-0812">Transmembrane</keyword>
<name>A0A087VVV5_9BIFI</name>
<dbReference type="Gene3D" id="1.20.144.10">
    <property type="entry name" value="Phosphatidic acid phosphatase type 2/haloperoxidase"/>
    <property type="match status" value="1"/>
</dbReference>
<dbReference type="InterPro" id="IPR036938">
    <property type="entry name" value="PAP2/HPO_sf"/>
</dbReference>